<reference evidence="1" key="1">
    <citation type="journal article" date="2014" name="Int. J. Syst. Evol. Microbiol.">
        <title>Complete genome sequence of Corynebacterium casei LMG S-19264T (=DSM 44701T), isolated from a smear-ripened cheese.</title>
        <authorList>
            <consortium name="US DOE Joint Genome Institute (JGI-PGF)"/>
            <person name="Walter F."/>
            <person name="Albersmeier A."/>
            <person name="Kalinowski J."/>
            <person name="Ruckert C."/>
        </authorList>
    </citation>
    <scope>NUCLEOTIDE SEQUENCE</scope>
    <source>
        <strain evidence="1">KCTC 23224</strain>
    </source>
</reference>
<dbReference type="InterPro" id="IPR011042">
    <property type="entry name" value="6-blade_b-propeller_TolB-like"/>
</dbReference>
<dbReference type="EMBL" id="BMYF01000007">
    <property type="protein sequence ID" value="GHB34192.1"/>
    <property type="molecule type" value="Genomic_DNA"/>
</dbReference>
<reference evidence="1" key="2">
    <citation type="submission" date="2020-09" db="EMBL/GenBank/DDBJ databases">
        <authorList>
            <person name="Sun Q."/>
            <person name="Kim S."/>
        </authorList>
    </citation>
    <scope>NUCLEOTIDE SEQUENCE</scope>
    <source>
        <strain evidence="1">KCTC 23224</strain>
    </source>
</reference>
<dbReference type="Gene3D" id="2.120.10.30">
    <property type="entry name" value="TolB, C-terminal domain"/>
    <property type="match status" value="1"/>
</dbReference>
<keyword evidence="2" id="KW-1185">Reference proteome</keyword>
<accession>A0A8J3CWM8</accession>
<gene>
    <name evidence="1" type="ORF">GCM10008106_14300</name>
</gene>
<evidence type="ECO:0000313" key="1">
    <source>
        <dbReference type="EMBL" id="GHB34192.1"/>
    </source>
</evidence>
<evidence type="ECO:0008006" key="3">
    <source>
        <dbReference type="Google" id="ProtNLM"/>
    </source>
</evidence>
<dbReference type="Pfam" id="PF17170">
    <property type="entry name" value="DUF5128"/>
    <property type="match status" value="1"/>
</dbReference>
<comment type="caution">
    <text evidence="1">The sequence shown here is derived from an EMBL/GenBank/DDBJ whole genome shotgun (WGS) entry which is preliminary data.</text>
</comment>
<evidence type="ECO:0000313" key="2">
    <source>
        <dbReference type="Proteomes" id="UP000642809"/>
    </source>
</evidence>
<dbReference type="Proteomes" id="UP000642809">
    <property type="component" value="Unassembled WGS sequence"/>
</dbReference>
<name>A0A8J3CWM8_9BACT</name>
<organism evidence="1 2">
    <name type="scientific">Mongoliitalea lutea</name>
    <dbReference type="NCBI Taxonomy" id="849756"/>
    <lineage>
        <taxon>Bacteria</taxon>
        <taxon>Pseudomonadati</taxon>
        <taxon>Bacteroidota</taxon>
        <taxon>Cytophagia</taxon>
        <taxon>Cytophagales</taxon>
        <taxon>Cyclobacteriaceae</taxon>
        <taxon>Mongoliitalea</taxon>
    </lineage>
</organism>
<dbReference type="RefSeq" id="WP_189579985.1">
    <property type="nucleotide sequence ID" value="NZ_BMYF01000007.1"/>
</dbReference>
<protein>
    <recommendedName>
        <fullName evidence="3">6-bladed beta-propeller protein</fullName>
    </recommendedName>
</protein>
<proteinExistence type="predicted"/>
<sequence>MKIRNLILLSIMVIFLNSCWKVTQQIEFEKVELTEENSKMNFKDFFREIDFFELKFSDEEFWIGNIDSYKIVRDYIYLMDEFQGKKIVKFDLQGNFIAEINSVNDAPEGFNSPYIFSVDDARNEMLILDRSLLKLVYYDSNFNFIGSEKLDKYYSNIAHLKKGKGLLLFPDDLIKEPDGYVLAFKKIEGKLEPILYTKFPIIPFSMEPRFFNSHSRIFHLSLEDKLVRYDDSNDEFMPLFQVLFDGEGIPSKMLKTTDIYEVNAYIQESEKKCCTFNGMEYGEHYFFLYHRGIENHGLARVNKSDFRDNVSISWNELFSEVNVPVPYGSGDGFYYGVGYLSKVDYELISKVLGQNAADVEFPDFKEKLFLFKFYLK</sequence>
<dbReference type="AlphaFoldDB" id="A0A8J3CWM8"/>